<proteinExistence type="predicted"/>
<name>A0AAV0KP00_9ROSI</name>
<evidence type="ECO:0000313" key="2">
    <source>
        <dbReference type="EMBL" id="CAI0423468.1"/>
    </source>
</evidence>
<gene>
    <name evidence="2" type="ORF">LITE_LOCUS19531</name>
</gene>
<dbReference type="Proteomes" id="UP001154282">
    <property type="component" value="Unassembled WGS sequence"/>
</dbReference>
<comment type="caution">
    <text evidence="2">The sequence shown here is derived from an EMBL/GenBank/DDBJ whole genome shotgun (WGS) entry which is preliminary data.</text>
</comment>
<feature type="compositionally biased region" description="Basic and acidic residues" evidence="1">
    <location>
        <begin position="35"/>
        <end position="47"/>
    </location>
</feature>
<sequence>MMGWWKGRHDGGNCRCAAEAQKWKLMLDSFLGMKERESKKNEQKSRGEIVYAESNHRRVD</sequence>
<dbReference type="AlphaFoldDB" id="A0AAV0KP00"/>
<organism evidence="2 3">
    <name type="scientific">Linum tenue</name>
    <dbReference type="NCBI Taxonomy" id="586396"/>
    <lineage>
        <taxon>Eukaryota</taxon>
        <taxon>Viridiplantae</taxon>
        <taxon>Streptophyta</taxon>
        <taxon>Embryophyta</taxon>
        <taxon>Tracheophyta</taxon>
        <taxon>Spermatophyta</taxon>
        <taxon>Magnoliopsida</taxon>
        <taxon>eudicotyledons</taxon>
        <taxon>Gunneridae</taxon>
        <taxon>Pentapetalae</taxon>
        <taxon>rosids</taxon>
        <taxon>fabids</taxon>
        <taxon>Malpighiales</taxon>
        <taxon>Linaceae</taxon>
        <taxon>Linum</taxon>
    </lineage>
</organism>
<feature type="region of interest" description="Disordered" evidence="1">
    <location>
        <begin position="35"/>
        <end position="60"/>
    </location>
</feature>
<evidence type="ECO:0000256" key="1">
    <source>
        <dbReference type="SAM" id="MobiDB-lite"/>
    </source>
</evidence>
<reference evidence="2" key="1">
    <citation type="submission" date="2022-08" db="EMBL/GenBank/DDBJ databases">
        <authorList>
            <person name="Gutierrez-Valencia J."/>
        </authorList>
    </citation>
    <scope>NUCLEOTIDE SEQUENCE</scope>
</reference>
<evidence type="ECO:0000313" key="3">
    <source>
        <dbReference type="Proteomes" id="UP001154282"/>
    </source>
</evidence>
<dbReference type="EMBL" id="CAMGYJ010000005">
    <property type="protein sequence ID" value="CAI0423468.1"/>
    <property type="molecule type" value="Genomic_DNA"/>
</dbReference>
<keyword evidence="3" id="KW-1185">Reference proteome</keyword>
<accession>A0AAV0KP00</accession>
<protein>
    <submittedName>
        <fullName evidence="2">Uncharacterized protein</fullName>
    </submittedName>
</protein>